<accession>A0A8X6UC78</accession>
<evidence type="ECO:0000313" key="2">
    <source>
        <dbReference type="EMBL" id="GFU16004.1"/>
    </source>
</evidence>
<keyword evidence="1" id="KW-0472">Membrane</keyword>
<dbReference type="Proteomes" id="UP000887013">
    <property type="component" value="Unassembled WGS sequence"/>
</dbReference>
<dbReference type="EMBL" id="BMAW01079605">
    <property type="protein sequence ID" value="GFU16004.1"/>
    <property type="molecule type" value="Genomic_DNA"/>
</dbReference>
<evidence type="ECO:0000256" key="1">
    <source>
        <dbReference type="SAM" id="Phobius"/>
    </source>
</evidence>
<dbReference type="AlphaFoldDB" id="A0A8X6UC78"/>
<reference evidence="2" key="1">
    <citation type="submission" date="2020-08" db="EMBL/GenBank/DDBJ databases">
        <title>Multicomponent nature underlies the extraordinary mechanical properties of spider dragline silk.</title>
        <authorList>
            <person name="Kono N."/>
            <person name="Nakamura H."/>
            <person name="Mori M."/>
            <person name="Yoshida Y."/>
            <person name="Ohtoshi R."/>
            <person name="Malay A.D."/>
            <person name="Moran D.A.P."/>
            <person name="Tomita M."/>
            <person name="Numata K."/>
            <person name="Arakawa K."/>
        </authorList>
    </citation>
    <scope>NUCLEOTIDE SEQUENCE</scope>
</reference>
<name>A0A8X6UC78_NEPPI</name>
<keyword evidence="1" id="KW-1133">Transmembrane helix</keyword>
<proteinExistence type="predicted"/>
<protein>
    <submittedName>
        <fullName evidence="2">Uncharacterized protein</fullName>
    </submittedName>
</protein>
<keyword evidence="1" id="KW-0812">Transmembrane</keyword>
<comment type="caution">
    <text evidence="2">The sequence shown here is derived from an EMBL/GenBank/DDBJ whole genome shotgun (WGS) entry which is preliminary data.</text>
</comment>
<sequence>MWERARPLKVMFNGSQKPFKYFAECLFSVIRWRWCGFVLNCALVLVNMLYFFSCETTIQARQIEILKAFLRNPWKQGPKEPVKSINSKQLQHLHVIYLRK</sequence>
<evidence type="ECO:0000313" key="3">
    <source>
        <dbReference type="Proteomes" id="UP000887013"/>
    </source>
</evidence>
<organism evidence="2 3">
    <name type="scientific">Nephila pilipes</name>
    <name type="common">Giant wood spider</name>
    <name type="synonym">Nephila maculata</name>
    <dbReference type="NCBI Taxonomy" id="299642"/>
    <lineage>
        <taxon>Eukaryota</taxon>
        <taxon>Metazoa</taxon>
        <taxon>Ecdysozoa</taxon>
        <taxon>Arthropoda</taxon>
        <taxon>Chelicerata</taxon>
        <taxon>Arachnida</taxon>
        <taxon>Araneae</taxon>
        <taxon>Araneomorphae</taxon>
        <taxon>Entelegynae</taxon>
        <taxon>Araneoidea</taxon>
        <taxon>Nephilidae</taxon>
        <taxon>Nephila</taxon>
    </lineage>
</organism>
<gene>
    <name evidence="2" type="ORF">NPIL_62181</name>
</gene>
<feature type="transmembrane region" description="Helical" evidence="1">
    <location>
        <begin position="34"/>
        <end position="52"/>
    </location>
</feature>
<keyword evidence="3" id="KW-1185">Reference proteome</keyword>